<sequence length="183" mass="20954">MGLLFEIIELTYLELIMEPCSTFHLQVIMTNFDDPGTLSVPEFGIALGLYTEEFMDDNELGTLHRDIHYSSSKCWKDLVPASAAYDPSRSKYRLVQSTEEEDPEDITVNVPLRHEDPSSQPPPIHRPVHTVASYSDISERLTRFEQQCFQHFDHIDASLHQIFQYLHISSPPPPHELSGDDDV</sequence>
<evidence type="ECO:0000313" key="1">
    <source>
        <dbReference type="EMBL" id="PPS15611.1"/>
    </source>
</evidence>
<proteinExistence type="predicted"/>
<organism evidence="1 2">
    <name type="scientific">Gossypium barbadense</name>
    <name type="common">Sea Island cotton</name>
    <name type="synonym">Hibiscus barbadensis</name>
    <dbReference type="NCBI Taxonomy" id="3634"/>
    <lineage>
        <taxon>Eukaryota</taxon>
        <taxon>Viridiplantae</taxon>
        <taxon>Streptophyta</taxon>
        <taxon>Embryophyta</taxon>
        <taxon>Tracheophyta</taxon>
        <taxon>Spermatophyta</taxon>
        <taxon>Magnoliopsida</taxon>
        <taxon>eudicotyledons</taxon>
        <taxon>Gunneridae</taxon>
        <taxon>Pentapetalae</taxon>
        <taxon>rosids</taxon>
        <taxon>malvids</taxon>
        <taxon>Malvales</taxon>
        <taxon>Malvaceae</taxon>
        <taxon>Malvoideae</taxon>
        <taxon>Gossypium</taxon>
    </lineage>
</organism>
<protein>
    <submittedName>
        <fullName evidence="1">Uncharacterized protein</fullName>
    </submittedName>
</protein>
<dbReference type="OrthoDB" id="1685790at2759"/>
<accession>A0A2P5YJ68</accession>
<dbReference type="EMBL" id="KZ663130">
    <property type="protein sequence ID" value="PPS15611.1"/>
    <property type="molecule type" value="Genomic_DNA"/>
</dbReference>
<gene>
    <name evidence="1" type="ORF">GOBAR_AA04962</name>
</gene>
<name>A0A2P5YJ68_GOSBA</name>
<dbReference type="AlphaFoldDB" id="A0A2P5YJ68"/>
<dbReference type="Proteomes" id="UP000239757">
    <property type="component" value="Unassembled WGS sequence"/>
</dbReference>
<evidence type="ECO:0000313" key="2">
    <source>
        <dbReference type="Proteomes" id="UP000239757"/>
    </source>
</evidence>
<reference evidence="1 2" key="1">
    <citation type="submission" date="2015-01" db="EMBL/GenBank/DDBJ databases">
        <title>Genome of allotetraploid Gossypium barbadense reveals genomic plasticity and fiber elongation in cotton evolution.</title>
        <authorList>
            <person name="Chen X."/>
            <person name="Liu X."/>
            <person name="Zhao B."/>
            <person name="Zheng H."/>
            <person name="Hu Y."/>
            <person name="Lu G."/>
            <person name="Yang C."/>
            <person name="Chen J."/>
            <person name="Shan C."/>
            <person name="Zhang L."/>
            <person name="Zhou Y."/>
            <person name="Wang L."/>
            <person name="Guo W."/>
            <person name="Bai Y."/>
            <person name="Ruan J."/>
            <person name="Shangguan X."/>
            <person name="Mao Y."/>
            <person name="Jiang J."/>
            <person name="Zhu Y."/>
            <person name="Lei J."/>
            <person name="Kang H."/>
            <person name="Chen S."/>
            <person name="He X."/>
            <person name="Wang R."/>
            <person name="Wang Y."/>
            <person name="Chen J."/>
            <person name="Wang L."/>
            <person name="Yu S."/>
            <person name="Wang B."/>
            <person name="Wei J."/>
            <person name="Song S."/>
            <person name="Lu X."/>
            <person name="Gao Z."/>
            <person name="Gu W."/>
            <person name="Deng X."/>
            <person name="Ma D."/>
            <person name="Wang S."/>
            <person name="Liang W."/>
            <person name="Fang L."/>
            <person name="Cai C."/>
            <person name="Zhu X."/>
            <person name="Zhou B."/>
            <person name="Zhang Y."/>
            <person name="Chen Z."/>
            <person name="Xu S."/>
            <person name="Zhu R."/>
            <person name="Wang S."/>
            <person name="Zhang T."/>
            <person name="Zhao G."/>
        </authorList>
    </citation>
    <scope>NUCLEOTIDE SEQUENCE [LARGE SCALE GENOMIC DNA]</scope>
    <source>
        <strain evidence="2">cv. Xinhai21</strain>
        <tissue evidence="1">Leaf</tissue>
    </source>
</reference>